<comment type="caution">
    <text evidence="1">The sequence shown here is derived from an EMBL/GenBank/DDBJ whole genome shotgun (WGS) entry which is preliminary data.</text>
</comment>
<evidence type="ECO:0000313" key="1">
    <source>
        <dbReference type="EMBL" id="MBB5083363.1"/>
    </source>
</evidence>
<organism evidence="1 2">
    <name type="scientific">Nonomuraea endophytica</name>
    <dbReference type="NCBI Taxonomy" id="714136"/>
    <lineage>
        <taxon>Bacteria</taxon>
        <taxon>Bacillati</taxon>
        <taxon>Actinomycetota</taxon>
        <taxon>Actinomycetes</taxon>
        <taxon>Streptosporangiales</taxon>
        <taxon>Streptosporangiaceae</taxon>
        <taxon>Nonomuraea</taxon>
    </lineage>
</organism>
<reference evidence="1 2" key="1">
    <citation type="submission" date="2020-08" db="EMBL/GenBank/DDBJ databases">
        <title>Genomic Encyclopedia of Type Strains, Phase IV (KMG-IV): sequencing the most valuable type-strain genomes for metagenomic binning, comparative biology and taxonomic classification.</title>
        <authorList>
            <person name="Goeker M."/>
        </authorList>
    </citation>
    <scope>NUCLEOTIDE SEQUENCE [LARGE SCALE GENOMIC DNA]</scope>
    <source>
        <strain evidence="1 2">DSM 45385</strain>
    </source>
</reference>
<dbReference type="EMBL" id="JACHIN010000016">
    <property type="protein sequence ID" value="MBB5083363.1"/>
    <property type="molecule type" value="Genomic_DNA"/>
</dbReference>
<dbReference type="Proteomes" id="UP000568380">
    <property type="component" value="Unassembled WGS sequence"/>
</dbReference>
<accession>A0A7W8ELG0</accession>
<evidence type="ECO:0000313" key="2">
    <source>
        <dbReference type="Proteomes" id="UP000568380"/>
    </source>
</evidence>
<dbReference type="AlphaFoldDB" id="A0A7W8ELG0"/>
<dbReference type="RefSeq" id="WP_184972361.1">
    <property type="nucleotide sequence ID" value="NZ_JACHIN010000016.1"/>
</dbReference>
<protein>
    <submittedName>
        <fullName evidence="1">Uncharacterized protein</fullName>
    </submittedName>
</protein>
<proteinExistence type="predicted"/>
<keyword evidence="2" id="KW-1185">Reference proteome</keyword>
<sequence>MLALLLIRIRDEFDLLTVATFTGPTGIFRQRAELTEPQGDILAKLDIPTPKKIVEGSPAAEA</sequence>
<gene>
    <name evidence="1" type="ORF">HNR40_008866</name>
</gene>
<name>A0A7W8ELG0_9ACTN</name>